<evidence type="ECO:0000313" key="3">
    <source>
        <dbReference type="Proteomes" id="UP000293162"/>
    </source>
</evidence>
<dbReference type="RefSeq" id="WP_130020904.1">
    <property type="nucleotide sequence ID" value="NZ_SEWF01000012.1"/>
</dbReference>
<dbReference type="CDD" id="cd07998">
    <property type="entry name" value="WGR_DNA_ligase"/>
    <property type="match status" value="1"/>
</dbReference>
<evidence type="ECO:0000259" key="1">
    <source>
        <dbReference type="PROSITE" id="PS51977"/>
    </source>
</evidence>
<feature type="domain" description="WGR" evidence="1">
    <location>
        <begin position="1"/>
        <end position="90"/>
    </location>
</feature>
<dbReference type="SMART" id="SM00567">
    <property type="entry name" value="EZ_HEAT"/>
    <property type="match status" value="1"/>
</dbReference>
<accession>A0A4Q5M153</accession>
<reference evidence="2 3" key="1">
    <citation type="submission" date="2019-02" db="EMBL/GenBank/DDBJ databases">
        <title>Bacterial novel species Emticicia sp. 17J42-9 isolated from soil.</title>
        <authorList>
            <person name="Jung H.-Y."/>
        </authorList>
    </citation>
    <scope>NUCLEOTIDE SEQUENCE [LARGE SCALE GENOMIC DNA]</scope>
    <source>
        <strain evidence="2 3">17J42-9</strain>
    </source>
</reference>
<organism evidence="2 3">
    <name type="scientific">Emticicia agri</name>
    <dbReference type="NCBI Taxonomy" id="2492393"/>
    <lineage>
        <taxon>Bacteria</taxon>
        <taxon>Pseudomonadati</taxon>
        <taxon>Bacteroidota</taxon>
        <taxon>Cytophagia</taxon>
        <taxon>Cytophagales</taxon>
        <taxon>Leadbetterellaceae</taxon>
        <taxon>Emticicia</taxon>
    </lineage>
</organism>
<dbReference type="InterPro" id="IPR011989">
    <property type="entry name" value="ARM-like"/>
</dbReference>
<protein>
    <submittedName>
        <fullName evidence="2">WGR domain-containing protein</fullName>
    </submittedName>
</protein>
<evidence type="ECO:0000313" key="2">
    <source>
        <dbReference type="EMBL" id="RYU95765.1"/>
    </source>
</evidence>
<dbReference type="InterPro" id="IPR008893">
    <property type="entry name" value="WGR_domain"/>
</dbReference>
<dbReference type="Pfam" id="PF05406">
    <property type="entry name" value="WGR"/>
    <property type="match status" value="1"/>
</dbReference>
<dbReference type="PROSITE" id="PS51977">
    <property type="entry name" value="WGR"/>
    <property type="match status" value="1"/>
</dbReference>
<dbReference type="OrthoDB" id="435394at2"/>
<dbReference type="Proteomes" id="UP000293162">
    <property type="component" value="Unassembled WGS sequence"/>
</dbReference>
<sequence length="1075" mass="123245">MKLVKQSKLFFKEGNSDKVYEIDLCEVGSNQYVVNFRFGKRGSTLKEGTKTDKPVSLNSAQQVFDTLEAEKRRKGYQSEQEMFQALPTLAELASTASIENALLKRLQGFIDGRNPLKSQWKPSRVIWKVGELKLKEAVPYIIRLTDRGDEMQRYTALWALGRISDAAAIQTLKFYFSNPKYSDKVRRIAGASLLQMLTGDERKEHIAFYTERLPEDLKTAIQNPAILQEILPQKVLQQTQTTYDFLEDLYLISVEYPAIKPILINLLKEIPLKPGYFRAVRHILKIAELRDDFEVLGLLSYRFERTLQMFDKPVSYGYDDEESRESTLYVTAIGKSVKVKSELKKNDSRLAYSDRTRGYLIRKSLRLLKESGANQQDEYIKLALAILLSYDSEKDYRDGYSRDNFRYLNNYQNWENVRTFYPPYANAVLMNLILYGGGTRLTFAGNAWALSEKQLIGSSQPNLVRNTVQPNQENNLVNRVFNSIFSLFSKPDQPNDSSNRPSIDQQLEPMKTEVAKIRREELYPELWDKFPQAYIQLLLKAKVDNIHLFAYKNLTQHPDYEKIKAKIDWRLLELLLSSKYTLPATYGLEIVKEKLEQNAERSIILALLNSPFQAARELGQGYISKDLAAYFNETTLLSNLIFSKYSDVRQWVNKTLSTYPLSDSQKQVLVGRGLGLINTLQENTEENNLIIKDGTAVLLNVCADLLKGLNDSMIVDLLKTPVEATQVFAVKIITLKNTQPPAEILSSLLISPFEQVRKAGAELLSKLKEVLATNKDYATGLVNFLVPFMTRKEPYEGLHEDIRKILTHQLVNYLQSVDSTTIIRLIHANYRPAQDLGLVLLRQYINPDILTIRHIIDIGNHEMIAYREWVWSFFNESVARIKYERDEAIRLLDSKWDDNRAFAIHFFRTNFTQDDWSPEVLAGIVDSVKPDIEAFGRELISRFFDEEQGEEYLLKLSQHPSVSVQLFATNYLQRFATGDASKLAGLATYFRSALTRVNKGRSAKARIFAFLHQEAMQSAEAAEIVADILRDISATVSIEDKAICITIMRDLQKKYNNLSVPIKVLDFPTKAVNVH</sequence>
<dbReference type="Gene3D" id="1.25.10.10">
    <property type="entry name" value="Leucine-rich Repeat Variant"/>
    <property type="match status" value="1"/>
</dbReference>
<dbReference type="Gene3D" id="2.20.140.10">
    <property type="entry name" value="WGR domain"/>
    <property type="match status" value="1"/>
</dbReference>
<dbReference type="AlphaFoldDB" id="A0A4Q5M153"/>
<gene>
    <name evidence="2" type="ORF">EWM59_10405</name>
</gene>
<dbReference type="SUPFAM" id="SSF48371">
    <property type="entry name" value="ARM repeat"/>
    <property type="match status" value="1"/>
</dbReference>
<dbReference type="EMBL" id="SEWF01000012">
    <property type="protein sequence ID" value="RYU95765.1"/>
    <property type="molecule type" value="Genomic_DNA"/>
</dbReference>
<name>A0A4Q5M153_9BACT</name>
<dbReference type="SMART" id="SM00773">
    <property type="entry name" value="WGR"/>
    <property type="match status" value="1"/>
</dbReference>
<keyword evidence="3" id="KW-1185">Reference proteome</keyword>
<proteinExistence type="predicted"/>
<dbReference type="Pfam" id="PF13646">
    <property type="entry name" value="HEAT_2"/>
    <property type="match status" value="1"/>
</dbReference>
<comment type="caution">
    <text evidence="2">The sequence shown here is derived from an EMBL/GenBank/DDBJ whole genome shotgun (WGS) entry which is preliminary data.</text>
</comment>
<dbReference type="InterPro" id="IPR016024">
    <property type="entry name" value="ARM-type_fold"/>
</dbReference>
<dbReference type="InterPro" id="IPR004155">
    <property type="entry name" value="PBS_lyase_HEAT"/>
</dbReference>